<name>A0ABP1PQW1_9HEXA</name>
<feature type="transmembrane region" description="Helical" evidence="1">
    <location>
        <begin position="18"/>
        <end position="37"/>
    </location>
</feature>
<gene>
    <name evidence="2" type="ORF">ODALV1_LOCUS2153</name>
</gene>
<feature type="transmembrane region" description="Helical" evidence="1">
    <location>
        <begin position="49"/>
        <end position="69"/>
    </location>
</feature>
<comment type="caution">
    <text evidence="2">The sequence shown here is derived from an EMBL/GenBank/DDBJ whole genome shotgun (WGS) entry which is preliminary data.</text>
</comment>
<sequence length="246" mass="28902">MAASFFGIWSLKGHSSDFLRIFFDFAYYLGICPYRFVIGKDGAVSVRSFKLQQIICATIHFLSLLNILIHRWHILLPEVEKRPIPAKYFFVLSHACSHLLNIFTFKQLWINRKDFSNIMTFLCSVYKVEKPGGACSMGKCCIKCRCGSLNKLLCILYLFTALFYVYEQVLEPIDFLDYPWPWQNYKLIQQARDMFSWDRNHSYRSDNENNLNLLLEPPQRKFQQDSLWYGFIATMLAISAITRSSF</sequence>
<reference evidence="2 3" key="1">
    <citation type="submission" date="2024-08" db="EMBL/GenBank/DDBJ databases">
        <authorList>
            <person name="Cucini C."/>
            <person name="Frati F."/>
        </authorList>
    </citation>
    <scope>NUCLEOTIDE SEQUENCE [LARGE SCALE GENOMIC DNA]</scope>
</reference>
<evidence type="ECO:0000256" key="1">
    <source>
        <dbReference type="SAM" id="Phobius"/>
    </source>
</evidence>
<dbReference type="EMBL" id="CAXLJM020000007">
    <property type="protein sequence ID" value="CAL8072400.1"/>
    <property type="molecule type" value="Genomic_DNA"/>
</dbReference>
<feature type="transmembrane region" description="Helical" evidence="1">
    <location>
        <begin position="149"/>
        <end position="166"/>
    </location>
</feature>
<organism evidence="2 3">
    <name type="scientific">Orchesella dallaii</name>
    <dbReference type="NCBI Taxonomy" id="48710"/>
    <lineage>
        <taxon>Eukaryota</taxon>
        <taxon>Metazoa</taxon>
        <taxon>Ecdysozoa</taxon>
        <taxon>Arthropoda</taxon>
        <taxon>Hexapoda</taxon>
        <taxon>Collembola</taxon>
        <taxon>Entomobryomorpha</taxon>
        <taxon>Entomobryoidea</taxon>
        <taxon>Orchesellidae</taxon>
        <taxon>Orchesellinae</taxon>
        <taxon>Orchesella</taxon>
    </lineage>
</organism>
<keyword evidence="1" id="KW-0472">Membrane</keyword>
<keyword evidence="1" id="KW-0812">Transmembrane</keyword>
<proteinExistence type="predicted"/>
<evidence type="ECO:0000313" key="2">
    <source>
        <dbReference type="EMBL" id="CAL8072400.1"/>
    </source>
</evidence>
<evidence type="ECO:0000313" key="3">
    <source>
        <dbReference type="Proteomes" id="UP001642540"/>
    </source>
</evidence>
<feature type="transmembrane region" description="Helical" evidence="1">
    <location>
        <begin position="89"/>
        <end position="109"/>
    </location>
</feature>
<keyword evidence="1" id="KW-1133">Transmembrane helix</keyword>
<protein>
    <submittedName>
        <fullName evidence="2">Uncharacterized protein</fullName>
    </submittedName>
</protein>
<accession>A0ABP1PQW1</accession>
<dbReference type="Proteomes" id="UP001642540">
    <property type="component" value="Unassembled WGS sequence"/>
</dbReference>
<keyword evidence="3" id="KW-1185">Reference proteome</keyword>